<dbReference type="SUPFAM" id="SSF47699">
    <property type="entry name" value="Bifunctional inhibitor/lipid-transfer protein/seed storage 2S albumin"/>
    <property type="match status" value="1"/>
</dbReference>
<feature type="transmembrane region" description="Helical" evidence="4">
    <location>
        <begin position="95"/>
        <end position="115"/>
    </location>
</feature>
<evidence type="ECO:0000256" key="1">
    <source>
        <dbReference type="ARBA" id="ARBA00004613"/>
    </source>
</evidence>
<dbReference type="GO" id="GO:0005576">
    <property type="term" value="C:extracellular region"/>
    <property type="evidence" value="ECO:0007669"/>
    <property type="project" value="UniProtKB-SubCell"/>
</dbReference>
<comment type="caution">
    <text evidence="7">The sequence shown here is derived from an EMBL/GenBank/DDBJ whole genome shotgun (WGS) entry which is preliminary data.</text>
</comment>
<feature type="domain" description="Bifunctional inhibitor/plant lipid transfer protein/seed storage helical" evidence="6">
    <location>
        <begin position="31"/>
        <end position="91"/>
    </location>
</feature>
<dbReference type="InterPro" id="IPR036312">
    <property type="entry name" value="Bifun_inhib/LTP/seed_sf"/>
</dbReference>
<comment type="subcellular location">
    <subcellularLocation>
        <location evidence="1">Secreted</location>
    </subcellularLocation>
</comment>
<keyword evidence="4" id="KW-1133">Transmembrane helix</keyword>
<keyword evidence="2" id="KW-0964">Secreted</keyword>
<name>A0AAD5WC79_9POAL</name>
<evidence type="ECO:0000313" key="7">
    <source>
        <dbReference type="EMBL" id="KAJ3684333.1"/>
    </source>
</evidence>
<evidence type="ECO:0000259" key="6">
    <source>
        <dbReference type="SMART" id="SM00499"/>
    </source>
</evidence>
<comment type="similarity">
    <text evidence="3">Belongs to the A9/FIL1 family.</text>
</comment>
<dbReference type="AlphaFoldDB" id="A0AAD5WC79"/>
<keyword evidence="4" id="KW-0812">Transmembrane</keyword>
<feature type="transmembrane region" description="Helical" evidence="4">
    <location>
        <begin position="120"/>
        <end position="138"/>
    </location>
</feature>
<dbReference type="Proteomes" id="UP001210211">
    <property type="component" value="Unassembled WGS sequence"/>
</dbReference>
<sequence>MAATKLGALTLVVLFLCLSGQYQLTTSADTCSTELANLVACAASVVPGSSVGPPSKACCSALSGVSHQCACSTLEIINSLPTKCGQTAVKCCKSIISLFFFLFTINYSFVTVAYLPLFSFFFCFFFFIFFVFSIFSFIKDQNKTIQGLLQLGRLQE</sequence>
<dbReference type="PANTHER" id="PTHR35501:SF3">
    <property type="entry name" value="PROTEIN YY1"/>
    <property type="match status" value="1"/>
</dbReference>
<dbReference type="SMART" id="SM00499">
    <property type="entry name" value="AAI"/>
    <property type="match status" value="1"/>
</dbReference>
<reference evidence="7 8" key="1">
    <citation type="journal article" date="2022" name="Cell">
        <title>Repeat-based holocentromeres influence genome architecture and karyotype evolution.</title>
        <authorList>
            <person name="Hofstatter P.G."/>
            <person name="Thangavel G."/>
            <person name="Lux T."/>
            <person name="Neumann P."/>
            <person name="Vondrak T."/>
            <person name="Novak P."/>
            <person name="Zhang M."/>
            <person name="Costa L."/>
            <person name="Castellani M."/>
            <person name="Scott A."/>
            <person name="Toegelov H."/>
            <person name="Fuchs J."/>
            <person name="Mata-Sucre Y."/>
            <person name="Dias Y."/>
            <person name="Vanzela A.L.L."/>
            <person name="Huettel B."/>
            <person name="Almeida C.C.S."/>
            <person name="Simkova H."/>
            <person name="Souza G."/>
            <person name="Pedrosa-Harand A."/>
            <person name="Macas J."/>
            <person name="Mayer K.F.X."/>
            <person name="Houben A."/>
            <person name="Marques A."/>
        </authorList>
    </citation>
    <scope>NUCLEOTIDE SEQUENCE [LARGE SCALE GENOMIC DNA]</scope>
    <source>
        <strain evidence="7">RhyTen1mFocal</strain>
    </source>
</reference>
<evidence type="ECO:0000256" key="2">
    <source>
        <dbReference type="ARBA" id="ARBA00022525"/>
    </source>
</evidence>
<evidence type="ECO:0000313" key="8">
    <source>
        <dbReference type="Proteomes" id="UP001210211"/>
    </source>
</evidence>
<evidence type="ECO:0000256" key="5">
    <source>
        <dbReference type="SAM" id="SignalP"/>
    </source>
</evidence>
<keyword evidence="4" id="KW-0472">Membrane</keyword>
<keyword evidence="5" id="KW-0732">Signal</keyword>
<evidence type="ECO:0000256" key="3">
    <source>
        <dbReference type="ARBA" id="ARBA00038300"/>
    </source>
</evidence>
<proteinExistence type="inferred from homology"/>
<feature type="signal peptide" evidence="5">
    <location>
        <begin position="1"/>
        <end position="27"/>
    </location>
</feature>
<keyword evidence="8" id="KW-1185">Reference proteome</keyword>
<organism evidence="7 8">
    <name type="scientific">Rhynchospora tenuis</name>
    <dbReference type="NCBI Taxonomy" id="198213"/>
    <lineage>
        <taxon>Eukaryota</taxon>
        <taxon>Viridiplantae</taxon>
        <taxon>Streptophyta</taxon>
        <taxon>Embryophyta</taxon>
        <taxon>Tracheophyta</taxon>
        <taxon>Spermatophyta</taxon>
        <taxon>Magnoliopsida</taxon>
        <taxon>Liliopsida</taxon>
        <taxon>Poales</taxon>
        <taxon>Cyperaceae</taxon>
        <taxon>Cyperoideae</taxon>
        <taxon>Rhynchosporeae</taxon>
        <taxon>Rhynchospora</taxon>
    </lineage>
</organism>
<dbReference type="InterPro" id="IPR016140">
    <property type="entry name" value="Bifunc_inhib/LTP/seed_store"/>
</dbReference>
<dbReference type="EMBL" id="JAMRDG010000002">
    <property type="protein sequence ID" value="KAJ3684333.1"/>
    <property type="molecule type" value="Genomic_DNA"/>
</dbReference>
<gene>
    <name evidence="7" type="ORF">LUZ61_013497</name>
</gene>
<protein>
    <recommendedName>
        <fullName evidence="6">Bifunctional inhibitor/plant lipid transfer protein/seed storage helical domain-containing protein</fullName>
    </recommendedName>
</protein>
<evidence type="ECO:0000256" key="4">
    <source>
        <dbReference type="SAM" id="Phobius"/>
    </source>
</evidence>
<feature type="chain" id="PRO_5042092079" description="Bifunctional inhibitor/plant lipid transfer protein/seed storage helical domain-containing protein" evidence="5">
    <location>
        <begin position="28"/>
        <end position="156"/>
    </location>
</feature>
<dbReference type="Pfam" id="PF00234">
    <property type="entry name" value="Tryp_alpha_amyl"/>
    <property type="match status" value="1"/>
</dbReference>
<dbReference type="PANTHER" id="PTHR35501">
    <property type="entry name" value="PROTEIN YY1"/>
    <property type="match status" value="1"/>
</dbReference>
<accession>A0AAD5WC79</accession>